<proteinExistence type="predicted"/>
<dbReference type="STRING" id="215250.A0A316YRK6"/>
<name>A0A316YRK6_9BASI</name>
<dbReference type="RefSeq" id="XP_025379069.1">
    <property type="nucleotide sequence ID" value="XM_025524848.1"/>
</dbReference>
<feature type="compositionally biased region" description="Low complexity" evidence="2">
    <location>
        <begin position="375"/>
        <end position="386"/>
    </location>
</feature>
<feature type="compositionally biased region" description="Basic and acidic residues" evidence="2">
    <location>
        <begin position="129"/>
        <end position="139"/>
    </location>
</feature>
<dbReference type="EMBL" id="KZ819635">
    <property type="protein sequence ID" value="PWN91871.1"/>
    <property type="molecule type" value="Genomic_DNA"/>
</dbReference>
<dbReference type="Proteomes" id="UP000245768">
    <property type="component" value="Unassembled WGS sequence"/>
</dbReference>
<feature type="compositionally biased region" description="Acidic residues" evidence="2">
    <location>
        <begin position="317"/>
        <end position="335"/>
    </location>
</feature>
<feature type="compositionally biased region" description="Low complexity" evidence="2">
    <location>
        <begin position="398"/>
        <end position="417"/>
    </location>
</feature>
<feature type="compositionally biased region" description="Polar residues" evidence="2">
    <location>
        <begin position="689"/>
        <end position="716"/>
    </location>
</feature>
<feature type="compositionally biased region" description="Acidic residues" evidence="2">
    <location>
        <begin position="570"/>
        <end position="580"/>
    </location>
</feature>
<feature type="compositionally biased region" description="Low complexity" evidence="2">
    <location>
        <begin position="470"/>
        <end position="484"/>
    </location>
</feature>
<organism evidence="3 4">
    <name type="scientific">Acaromyces ingoldii</name>
    <dbReference type="NCBI Taxonomy" id="215250"/>
    <lineage>
        <taxon>Eukaryota</taxon>
        <taxon>Fungi</taxon>
        <taxon>Dikarya</taxon>
        <taxon>Basidiomycota</taxon>
        <taxon>Ustilaginomycotina</taxon>
        <taxon>Exobasidiomycetes</taxon>
        <taxon>Exobasidiales</taxon>
        <taxon>Cryptobasidiaceae</taxon>
        <taxon>Acaromyces</taxon>
    </lineage>
</organism>
<dbReference type="OrthoDB" id="5394106at2759"/>
<feature type="compositionally biased region" description="Basic and acidic residues" evidence="2">
    <location>
        <begin position="495"/>
        <end position="525"/>
    </location>
</feature>
<feature type="compositionally biased region" description="Low complexity" evidence="2">
    <location>
        <begin position="720"/>
        <end position="744"/>
    </location>
</feature>
<feature type="compositionally biased region" description="Low complexity" evidence="2">
    <location>
        <begin position="276"/>
        <end position="292"/>
    </location>
</feature>
<feature type="compositionally biased region" description="Basic residues" evidence="2">
    <location>
        <begin position="551"/>
        <end position="564"/>
    </location>
</feature>
<dbReference type="InParanoid" id="A0A316YRK6"/>
<feature type="region of interest" description="Disordered" evidence="2">
    <location>
        <begin position="177"/>
        <end position="758"/>
    </location>
</feature>
<feature type="compositionally biased region" description="Low complexity" evidence="2">
    <location>
        <begin position="448"/>
        <end position="457"/>
    </location>
</feature>
<evidence type="ECO:0000313" key="4">
    <source>
        <dbReference type="Proteomes" id="UP000245768"/>
    </source>
</evidence>
<sequence>MAPSTRLSGTGLGASSYSQGIDGILSQYHEFKRKHIAQNRQIIKTNAELQIRHRDLERRIQTLEAQRNESEIEKVQLQADYERAQHALRGVAKGWQAMARNLEIVASAGRMDLGLNGYHDAGADGNDEGQGHRDEEETTPRFERQAMHLQPGKRITLGANALPANDAVKRVAQPPNLLYPNLMEQPEEEEEDEGKEKGEEYGAIEPAIQQPQGEEEVDEGEDEDEEEAEESRDDDTIRVLASSASDEQPSPGPPVREQGGISRQRLAPAKRAARRSSGVSQAAEASQAGAADASEDEETERTLRTSSSIDSLSSFVDDGEIQLSEDDDDDDEDDNTANFAIAVERNLSHSASPIPATATNRKRKVPTSPETLRQTPRSTSPPSSTAGEEEDDGDDDGTAASTSRRSARSSVRSRSSVNYALPKLNTKMRKPDPVDLVPAGTAGGSSGSQGAAGPRGSRTGSNKGDKRRSGASSGRTSSTALRGRNGVASSGNLSDLRKQHQERGEQQEQPHAEDPATDLGGREDASGDGPRPQSMPETAPQDWRKQVRTSSGRRKSSTSKGRRISKPEESNDEEGEEQEEDGRSTGGDDEYESDGRSQDGPRLVSSSVRAPAETRPPLAKTAGNGKEEGAPHNFDGLFKGVHDVRPLGGGADTPIPKPSSMASGKNIKALKLAGRLPSGHAGVRPKTLSRPSGKTSVAVKQSQSSATGANGRSLSASDAGLSSQLQGQSQGQSQGLGQVTGTGQAKQRASLHAAMTNP</sequence>
<dbReference type="GeneID" id="37046764"/>
<evidence type="ECO:0000256" key="1">
    <source>
        <dbReference type="SAM" id="Coils"/>
    </source>
</evidence>
<accession>A0A316YRK6</accession>
<feature type="compositionally biased region" description="Acidic residues" evidence="2">
    <location>
        <begin position="387"/>
        <end position="397"/>
    </location>
</feature>
<keyword evidence="4" id="KW-1185">Reference proteome</keyword>
<dbReference type="AlphaFoldDB" id="A0A316YRK6"/>
<evidence type="ECO:0000313" key="3">
    <source>
        <dbReference type="EMBL" id="PWN91871.1"/>
    </source>
</evidence>
<feature type="region of interest" description="Disordered" evidence="2">
    <location>
        <begin position="119"/>
        <end position="139"/>
    </location>
</feature>
<evidence type="ECO:0000256" key="2">
    <source>
        <dbReference type="SAM" id="MobiDB-lite"/>
    </source>
</evidence>
<feature type="coiled-coil region" evidence="1">
    <location>
        <begin position="39"/>
        <end position="87"/>
    </location>
</feature>
<reference evidence="3 4" key="1">
    <citation type="journal article" date="2018" name="Mol. Biol. Evol.">
        <title>Broad Genomic Sampling Reveals a Smut Pathogenic Ancestry of the Fungal Clade Ustilaginomycotina.</title>
        <authorList>
            <person name="Kijpornyongpan T."/>
            <person name="Mondo S.J."/>
            <person name="Barry K."/>
            <person name="Sandor L."/>
            <person name="Lee J."/>
            <person name="Lipzen A."/>
            <person name="Pangilinan J."/>
            <person name="LaButti K."/>
            <person name="Hainaut M."/>
            <person name="Henrissat B."/>
            <person name="Grigoriev I.V."/>
            <person name="Spatafora J.W."/>
            <person name="Aime M.C."/>
        </authorList>
    </citation>
    <scope>NUCLEOTIDE SEQUENCE [LARGE SCALE GENOMIC DNA]</scope>
    <source>
        <strain evidence="3 4">MCA 4198</strain>
    </source>
</reference>
<protein>
    <submittedName>
        <fullName evidence="3">Uncharacterized protein</fullName>
    </submittedName>
</protein>
<keyword evidence="1" id="KW-0175">Coiled coil</keyword>
<gene>
    <name evidence="3" type="ORF">FA10DRAFT_300442</name>
</gene>
<feature type="compositionally biased region" description="Acidic residues" evidence="2">
    <location>
        <begin position="213"/>
        <end position="233"/>
    </location>
</feature>